<evidence type="ECO:0000313" key="2">
    <source>
        <dbReference type="Proteomes" id="UP000324748"/>
    </source>
</evidence>
<proteinExistence type="predicted"/>
<evidence type="ECO:0000313" key="1">
    <source>
        <dbReference type="EMBL" id="KAA1096330.1"/>
    </source>
</evidence>
<organism evidence="1 2">
    <name type="scientific">Puccinia graminis f. sp. tritici</name>
    <dbReference type="NCBI Taxonomy" id="56615"/>
    <lineage>
        <taxon>Eukaryota</taxon>
        <taxon>Fungi</taxon>
        <taxon>Dikarya</taxon>
        <taxon>Basidiomycota</taxon>
        <taxon>Pucciniomycotina</taxon>
        <taxon>Pucciniomycetes</taxon>
        <taxon>Pucciniales</taxon>
        <taxon>Pucciniaceae</taxon>
        <taxon>Puccinia</taxon>
    </lineage>
</organism>
<dbReference type="EMBL" id="VSWC01000067">
    <property type="protein sequence ID" value="KAA1096330.1"/>
    <property type="molecule type" value="Genomic_DNA"/>
</dbReference>
<comment type="caution">
    <text evidence="1">The sequence shown here is derived from an EMBL/GenBank/DDBJ whole genome shotgun (WGS) entry which is preliminary data.</text>
</comment>
<sequence>MDPIPGIGIGSLHPIQSQCIGQLGSGGAIRYRYPVSARSIWVPDRDCNAIPIPIQYHFDTIPWDQITLSDLIPYFSIPGIEKSIRSDKSADTLSDRICFTVGHMLTAAQDTQKRR</sequence>
<name>A0A5B0P6X3_PUCGR</name>
<reference evidence="1 2" key="1">
    <citation type="submission" date="2019-05" db="EMBL/GenBank/DDBJ databases">
        <title>Emergence of the Ug99 lineage of the wheat stem rust pathogen through somatic hybridization.</title>
        <authorList>
            <person name="Li F."/>
            <person name="Upadhyaya N.M."/>
            <person name="Sperschneider J."/>
            <person name="Matny O."/>
            <person name="Nguyen-Phuc H."/>
            <person name="Mago R."/>
            <person name="Raley C."/>
            <person name="Miller M.E."/>
            <person name="Silverstein K.A.T."/>
            <person name="Henningsen E."/>
            <person name="Hirsch C.D."/>
            <person name="Visser B."/>
            <person name="Pretorius Z.A."/>
            <person name="Steffenson B.J."/>
            <person name="Schwessinger B."/>
            <person name="Dodds P.N."/>
            <person name="Figueroa M."/>
        </authorList>
    </citation>
    <scope>NUCLEOTIDE SEQUENCE [LARGE SCALE GENOMIC DNA]</scope>
    <source>
        <strain evidence="1">21-0</strain>
    </source>
</reference>
<accession>A0A5B0P6X3</accession>
<keyword evidence="2" id="KW-1185">Reference proteome</keyword>
<dbReference type="OrthoDB" id="123929at2759"/>
<dbReference type="AlphaFoldDB" id="A0A5B0P6X3"/>
<protein>
    <submittedName>
        <fullName evidence="1">Kinesin-like protein kif20a</fullName>
    </submittedName>
</protein>
<gene>
    <name evidence="1" type="primary">KIF20A_4</name>
    <name evidence="1" type="ORF">PGT21_013062</name>
</gene>
<dbReference type="Proteomes" id="UP000324748">
    <property type="component" value="Unassembled WGS sequence"/>
</dbReference>